<proteinExistence type="predicted"/>
<keyword evidence="2" id="KW-0456">Lyase</keyword>
<dbReference type="SUPFAM" id="SSF52518">
    <property type="entry name" value="Thiamin diphosphate-binding fold (THDP-binding)"/>
    <property type="match status" value="1"/>
</dbReference>
<evidence type="ECO:0000313" key="5">
    <source>
        <dbReference type="EMBL" id="SVA53712.1"/>
    </source>
</evidence>
<keyword evidence="1" id="KW-0210">Decarboxylase</keyword>
<dbReference type="AlphaFoldDB" id="A0A381WMR7"/>
<dbReference type="InterPro" id="IPR051818">
    <property type="entry name" value="TPP_dependent_decarboxylase"/>
</dbReference>
<dbReference type="InterPro" id="IPR011766">
    <property type="entry name" value="TPP_enzyme_TPP-bd"/>
</dbReference>
<evidence type="ECO:0000259" key="4">
    <source>
        <dbReference type="Pfam" id="PF02775"/>
    </source>
</evidence>
<protein>
    <recommendedName>
        <fullName evidence="4">Thiamine pyrophosphate enzyme TPP-binding domain-containing protein</fullName>
    </recommendedName>
</protein>
<evidence type="ECO:0000256" key="3">
    <source>
        <dbReference type="SAM" id="MobiDB-lite"/>
    </source>
</evidence>
<dbReference type="Gene3D" id="3.40.50.970">
    <property type="match status" value="1"/>
</dbReference>
<dbReference type="NCBIfam" id="TIGR03297">
    <property type="entry name" value="Ppyr-DeCO2ase"/>
    <property type="match status" value="1"/>
</dbReference>
<gene>
    <name evidence="5" type="ORF">METZ01_LOCUS106566</name>
</gene>
<feature type="domain" description="Thiamine pyrophosphate enzyme TPP-binding" evidence="4">
    <location>
        <begin position="169"/>
        <end position="281"/>
    </location>
</feature>
<reference evidence="5" key="1">
    <citation type="submission" date="2018-05" db="EMBL/GenBank/DDBJ databases">
        <authorList>
            <person name="Lanie J.A."/>
            <person name="Ng W.-L."/>
            <person name="Kazmierczak K.M."/>
            <person name="Andrzejewski T.M."/>
            <person name="Davidsen T.M."/>
            <person name="Wayne K.J."/>
            <person name="Tettelin H."/>
            <person name="Glass J.I."/>
            <person name="Rusch D."/>
            <person name="Podicherti R."/>
            <person name="Tsui H.-C.T."/>
            <person name="Winkler M.E."/>
        </authorList>
    </citation>
    <scope>NUCLEOTIDE SEQUENCE</scope>
</reference>
<sequence length="313" mass="33793">MCQNSGLGNCINPLTSLNYPFRIPTLLITTWRGQPGIKDEPQHQLMSQITQSLLETVRVRCLTFPRFPEEVAPVLEAAEMEMDANSLPFGLVMEKGTVRNEPLGEQRQKARPEGKYSDLSSENAKLPSRYALLEALLDITSEETAIIATTGKCGRELFSLSDREQHLYQVGSMGCASGMGLGVSLNTSKLVVVLDGDGAALMNMGNLATIGSCAPRNLAHIVLDNGVHDSTGGQATVSSNVNFAQVALACGYSEGIYCNTTKGFIEALSHVSRRNGPILIQAKIKPGSINNLGRPTILPQDVARRFQSFLAKN</sequence>
<dbReference type="InterPro" id="IPR029061">
    <property type="entry name" value="THDP-binding"/>
</dbReference>
<feature type="region of interest" description="Disordered" evidence="3">
    <location>
        <begin position="100"/>
        <end position="121"/>
    </location>
</feature>
<dbReference type="GO" id="GO:0033980">
    <property type="term" value="F:phosphonopyruvate decarboxylase activity"/>
    <property type="evidence" value="ECO:0007669"/>
    <property type="project" value="InterPro"/>
</dbReference>
<dbReference type="InterPro" id="IPR017684">
    <property type="entry name" value="Phosphono-pyrv_decarboxylase"/>
</dbReference>
<organism evidence="5">
    <name type="scientific">marine metagenome</name>
    <dbReference type="NCBI Taxonomy" id="408172"/>
    <lineage>
        <taxon>unclassified sequences</taxon>
        <taxon>metagenomes</taxon>
        <taxon>ecological metagenomes</taxon>
    </lineage>
</organism>
<evidence type="ECO:0000256" key="2">
    <source>
        <dbReference type="ARBA" id="ARBA00023239"/>
    </source>
</evidence>
<name>A0A381WMR7_9ZZZZ</name>
<dbReference type="PANTHER" id="PTHR42818">
    <property type="entry name" value="SULFOPYRUVATE DECARBOXYLASE SUBUNIT ALPHA"/>
    <property type="match status" value="1"/>
</dbReference>
<dbReference type="EMBL" id="UINC01012279">
    <property type="protein sequence ID" value="SVA53712.1"/>
    <property type="molecule type" value="Genomic_DNA"/>
</dbReference>
<dbReference type="GO" id="GO:0032923">
    <property type="term" value="P:organic phosphonate biosynthetic process"/>
    <property type="evidence" value="ECO:0007669"/>
    <property type="project" value="InterPro"/>
</dbReference>
<dbReference type="PANTHER" id="PTHR42818:SF1">
    <property type="entry name" value="SULFOPYRUVATE DECARBOXYLASE"/>
    <property type="match status" value="1"/>
</dbReference>
<dbReference type="GO" id="GO:0030976">
    <property type="term" value="F:thiamine pyrophosphate binding"/>
    <property type="evidence" value="ECO:0007669"/>
    <property type="project" value="InterPro"/>
</dbReference>
<feature type="compositionally biased region" description="Basic and acidic residues" evidence="3">
    <location>
        <begin position="100"/>
        <end position="116"/>
    </location>
</feature>
<dbReference type="CDD" id="cd07035">
    <property type="entry name" value="TPP_PYR_POX_like"/>
    <property type="match status" value="1"/>
</dbReference>
<accession>A0A381WMR7</accession>
<evidence type="ECO:0000256" key="1">
    <source>
        <dbReference type="ARBA" id="ARBA00022793"/>
    </source>
</evidence>
<dbReference type="Pfam" id="PF02775">
    <property type="entry name" value="TPP_enzyme_C"/>
    <property type="match status" value="1"/>
</dbReference>